<dbReference type="PANTHER" id="PTHR45735:SF2">
    <property type="entry name" value="CLEAVAGE STIMULATION FACTOR SUBUNIT 2"/>
    <property type="match status" value="1"/>
</dbReference>
<protein>
    <recommendedName>
        <fullName evidence="8">Cleavage stimulation factor subunit 2 hinge domain-containing protein</fullName>
    </recommendedName>
</protein>
<sequence>MASNPAVQEEQLLELLLQLKKTTPEQAKVILNAQPQIAYALMAVMVNLNAINMEVTQRTVASFGAGAAFQPPAGPSAPPSAPAAMQFPAPHMPVQPMPAIPPHLNNQPAPRGNTPSYARGPTPTYPSSSAPPQYPRGGAPGYPPPGPAYPPGQGYPPQNVPPQHMPPQNVAPPSMPAHMRQQYGGPPPQPGGYGGPPPPHSAPPHSAPPNPAPAALPDAFANIPEDQKAVIMRVIQMTPEQIAQLPPQERSTMIQLRQTLGLPA</sequence>
<dbReference type="OrthoDB" id="272703at2759"/>
<dbReference type="HOGENOM" id="CLU_067140_0_0_1"/>
<feature type="domain" description="Transcription termination and cleavage factor C-terminal" evidence="4">
    <location>
        <begin position="227"/>
        <end position="260"/>
    </location>
</feature>
<gene>
    <name evidence="6" type="ORF">PHLGIDRAFT_437869</name>
</gene>
<evidence type="ECO:0000313" key="7">
    <source>
        <dbReference type="Proteomes" id="UP000053257"/>
    </source>
</evidence>
<dbReference type="PANTHER" id="PTHR45735">
    <property type="entry name" value="CLEAVAGE STIMULATION FACTOR SUBUNIT 2"/>
    <property type="match status" value="1"/>
</dbReference>
<dbReference type="AlphaFoldDB" id="A0A0C3S686"/>
<feature type="compositionally biased region" description="Pro residues" evidence="3">
    <location>
        <begin position="72"/>
        <end position="81"/>
    </location>
</feature>
<accession>A0A0C3S686</accession>
<evidence type="ECO:0000259" key="4">
    <source>
        <dbReference type="Pfam" id="PF14304"/>
    </source>
</evidence>
<dbReference type="Pfam" id="PF14304">
    <property type="entry name" value="CSTF_C"/>
    <property type="match status" value="1"/>
</dbReference>
<dbReference type="Gene3D" id="1.10.20.70">
    <property type="entry name" value="Transcription termination and cleavage factor, C-terminal domain"/>
    <property type="match status" value="1"/>
</dbReference>
<feature type="compositionally biased region" description="Low complexity" evidence="3">
    <location>
        <begin position="121"/>
        <end position="137"/>
    </location>
</feature>
<evidence type="ECO:0000256" key="2">
    <source>
        <dbReference type="ARBA" id="ARBA00023242"/>
    </source>
</evidence>
<evidence type="ECO:0000313" key="6">
    <source>
        <dbReference type="EMBL" id="KIP11706.1"/>
    </source>
</evidence>
<feature type="compositionally biased region" description="Pro residues" evidence="3">
    <location>
        <begin position="90"/>
        <end position="101"/>
    </location>
</feature>
<evidence type="ECO:0000259" key="5">
    <source>
        <dbReference type="Pfam" id="PF14327"/>
    </source>
</evidence>
<evidence type="ECO:0008006" key="8">
    <source>
        <dbReference type="Google" id="ProtNLM"/>
    </source>
</evidence>
<feature type="region of interest" description="Disordered" evidence="3">
    <location>
        <begin position="71"/>
        <end position="221"/>
    </location>
</feature>
<dbReference type="EMBL" id="KN840444">
    <property type="protein sequence ID" value="KIP11706.1"/>
    <property type="molecule type" value="Genomic_DNA"/>
</dbReference>
<feature type="compositionally biased region" description="Pro residues" evidence="3">
    <location>
        <begin position="185"/>
        <end position="214"/>
    </location>
</feature>
<dbReference type="GO" id="GO:0005847">
    <property type="term" value="C:mRNA cleavage and polyadenylation specificity factor complex"/>
    <property type="evidence" value="ECO:0007669"/>
    <property type="project" value="TreeGrafter"/>
</dbReference>
<dbReference type="InterPro" id="IPR026896">
    <property type="entry name" value="CSTF_C"/>
</dbReference>
<feature type="domain" description="Cleavage stimulation factor subunit 2 hinge" evidence="5">
    <location>
        <begin position="7"/>
        <end position="59"/>
    </location>
</feature>
<feature type="compositionally biased region" description="Pro residues" evidence="3">
    <location>
        <begin position="141"/>
        <end position="175"/>
    </location>
</feature>
<keyword evidence="7" id="KW-1185">Reference proteome</keyword>
<evidence type="ECO:0000256" key="3">
    <source>
        <dbReference type="SAM" id="MobiDB-lite"/>
    </source>
</evidence>
<feature type="compositionally biased region" description="Polar residues" evidence="3">
    <location>
        <begin position="104"/>
        <end position="116"/>
    </location>
</feature>
<comment type="subcellular location">
    <subcellularLocation>
        <location evidence="1">Nucleus</location>
    </subcellularLocation>
</comment>
<dbReference type="InterPro" id="IPR038192">
    <property type="entry name" value="CSTF_C_sf"/>
</dbReference>
<reference evidence="6 7" key="1">
    <citation type="journal article" date="2014" name="PLoS Genet.">
        <title>Analysis of the Phlebiopsis gigantea genome, transcriptome and secretome provides insight into its pioneer colonization strategies of wood.</title>
        <authorList>
            <person name="Hori C."/>
            <person name="Ishida T."/>
            <person name="Igarashi K."/>
            <person name="Samejima M."/>
            <person name="Suzuki H."/>
            <person name="Master E."/>
            <person name="Ferreira P."/>
            <person name="Ruiz-Duenas F.J."/>
            <person name="Held B."/>
            <person name="Canessa P."/>
            <person name="Larrondo L.F."/>
            <person name="Schmoll M."/>
            <person name="Druzhinina I.S."/>
            <person name="Kubicek C.P."/>
            <person name="Gaskell J.A."/>
            <person name="Kersten P."/>
            <person name="St John F."/>
            <person name="Glasner J."/>
            <person name="Sabat G."/>
            <person name="Splinter BonDurant S."/>
            <person name="Syed K."/>
            <person name="Yadav J."/>
            <person name="Mgbeahuruike A.C."/>
            <person name="Kovalchuk A."/>
            <person name="Asiegbu F.O."/>
            <person name="Lackner G."/>
            <person name="Hoffmeister D."/>
            <person name="Rencoret J."/>
            <person name="Gutierrez A."/>
            <person name="Sun H."/>
            <person name="Lindquist E."/>
            <person name="Barry K."/>
            <person name="Riley R."/>
            <person name="Grigoriev I.V."/>
            <person name="Henrissat B."/>
            <person name="Kues U."/>
            <person name="Berka R.M."/>
            <person name="Martinez A.T."/>
            <person name="Covert S.F."/>
            <person name="Blanchette R.A."/>
            <person name="Cullen D."/>
        </authorList>
    </citation>
    <scope>NUCLEOTIDE SEQUENCE [LARGE SCALE GENOMIC DNA]</scope>
    <source>
        <strain evidence="6 7">11061_1 CR5-6</strain>
    </source>
</reference>
<dbReference type="STRING" id="745531.A0A0C3S686"/>
<dbReference type="Proteomes" id="UP000053257">
    <property type="component" value="Unassembled WGS sequence"/>
</dbReference>
<keyword evidence="2" id="KW-0539">Nucleus</keyword>
<dbReference type="InterPro" id="IPR025742">
    <property type="entry name" value="CSTF2_hinge"/>
</dbReference>
<dbReference type="GO" id="GO:0003729">
    <property type="term" value="F:mRNA binding"/>
    <property type="evidence" value="ECO:0007669"/>
    <property type="project" value="TreeGrafter"/>
</dbReference>
<organism evidence="6 7">
    <name type="scientific">Phlebiopsis gigantea (strain 11061_1 CR5-6)</name>
    <name type="common">White-rot fungus</name>
    <name type="synonym">Peniophora gigantea</name>
    <dbReference type="NCBI Taxonomy" id="745531"/>
    <lineage>
        <taxon>Eukaryota</taxon>
        <taxon>Fungi</taxon>
        <taxon>Dikarya</taxon>
        <taxon>Basidiomycota</taxon>
        <taxon>Agaricomycotina</taxon>
        <taxon>Agaricomycetes</taxon>
        <taxon>Polyporales</taxon>
        <taxon>Phanerochaetaceae</taxon>
        <taxon>Phlebiopsis</taxon>
    </lineage>
</organism>
<dbReference type="Pfam" id="PF14327">
    <property type="entry name" value="CSTF2_hinge"/>
    <property type="match status" value="1"/>
</dbReference>
<name>A0A0C3S686_PHLG1</name>
<proteinExistence type="predicted"/>
<dbReference type="GO" id="GO:0031124">
    <property type="term" value="P:mRNA 3'-end processing"/>
    <property type="evidence" value="ECO:0007669"/>
    <property type="project" value="InterPro"/>
</dbReference>
<evidence type="ECO:0000256" key="1">
    <source>
        <dbReference type="ARBA" id="ARBA00004123"/>
    </source>
</evidence>